<sequence length="90" mass="9869">MAVGATIFVLFREPPPASRVGQLDGLIEHCTGARRAERTDEYERLVVVDEADEYVDVGSDGMLIYYADPRVAAPREALINNVFVSIGLSN</sequence>
<dbReference type="AlphaFoldDB" id="A4JVX3"/>
<dbReference type="EMBL" id="CP000619">
    <property type="protein sequence ID" value="ABO60426.1"/>
    <property type="molecule type" value="Genomic_DNA"/>
</dbReference>
<evidence type="ECO:0000313" key="2">
    <source>
        <dbReference type="Proteomes" id="UP000002287"/>
    </source>
</evidence>
<geneLocation type="plasmid" evidence="1 2">
    <name>pBVIE03</name>
</geneLocation>
<gene>
    <name evidence="1" type="ordered locus">Bcep1808_7551</name>
</gene>
<organism evidence="1 2">
    <name type="scientific">Burkholderia vietnamiensis (strain G4 / LMG 22486)</name>
    <name type="common">Burkholderia cepacia (strain R1808)</name>
    <dbReference type="NCBI Taxonomy" id="269482"/>
    <lineage>
        <taxon>Bacteria</taxon>
        <taxon>Pseudomonadati</taxon>
        <taxon>Pseudomonadota</taxon>
        <taxon>Betaproteobacteria</taxon>
        <taxon>Burkholderiales</taxon>
        <taxon>Burkholderiaceae</taxon>
        <taxon>Burkholderia</taxon>
        <taxon>Burkholderia cepacia complex</taxon>
    </lineage>
</organism>
<dbReference type="HOGENOM" id="CLU_2435268_0_0_4"/>
<dbReference type="Proteomes" id="UP000002287">
    <property type="component" value="Plasmid pBVIE03"/>
</dbReference>
<keyword evidence="1" id="KW-0614">Plasmid</keyword>
<proteinExistence type="predicted"/>
<accession>A4JVX3</accession>
<dbReference type="KEGG" id="bvi:Bcep1808_7551"/>
<evidence type="ECO:0000313" key="1">
    <source>
        <dbReference type="EMBL" id="ABO60426.1"/>
    </source>
</evidence>
<protein>
    <submittedName>
        <fullName evidence="1">Uncharacterized protein</fullName>
    </submittedName>
</protein>
<name>A4JVX3_BURVG</name>
<reference evidence="1 2" key="1">
    <citation type="submission" date="2007-03" db="EMBL/GenBank/DDBJ databases">
        <title>Complete sequence of plasmid pBVIE03 of Burkholderia vietnamiensis G4.</title>
        <authorList>
            <consortium name="US DOE Joint Genome Institute"/>
            <person name="Copeland A."/>
            <person name="Lucas S."/>
            <person name="Lapidus A."/>
            <person name="Barry K."/>
            <person name="Detter J.C."/>
            <person name="Glavina del Rio T."/>
            <person name="Hammon N."/>
            <person name="Israni S."/>
            <person name="Dalin E."/>
            <person name="Tice H."/>
            <person name="Pitluck S."/>
            <person name="Chain P."/>
            <person name="Malfatti S."/>
            <person name="Shin M."/>
            <person name="Vergez L."/>
            <person name="Schmutz J."/>
            <person name="Larimer F."/>
            <person name="Land M."/>
            <person name="Hauser L."/>
            <person name="Kyrpides N."/>
            <person name="Tiedje J."/>
            <person name="Richardson P."/>
        </authorList>
    </citation>
    <scope>NUCLEOTIDE SEQUENCE [LARGE SCALE GENOMIC DNA]</scope>
    <source>
        <strain evidence="2">G4 / LMG 22486</strain>
        <plasmid evidence="1 2">pBVIE03</plasmid>
    </source>
</reference>